<protein>
    <submittedName>
        <fullName evidence="2">Uncharacterized protein</fullName>
    </submittedName>
</protein>
<feature type="region of interest" description="Disordered" evidence="1">
    <location>
        <begin position="1"/>
        <end position="77"/>
    </location>
</feature>
<proteinExistence type="predicted"/>
<feature type="compositionally biased region" description="Gly residues" evidence="1">
    <location>
        <begin position="50"/>
        <end position="75"/>
    </location>
</feature>
<accession>A0A0F9L558</accession>
<gene>
    <name evidence="2" type="ORF">LCGC14_1622150</name>
</gene>
<evidence type="ECO:0000256" key="1">
    <source>
        <dbReference type="SAM" id="MobiDB-lite"/>
    </source>
</evidence>
<dbReference type="EMBL" id="LAZR01013267">
    <property type="protein sequence ID" value="KKM22750.1"/>
    <property type="molecule type" value="Genomic_DNA"/>
</dbReference>
<organism evidence="2">
    <name type="scientific">marine sediment metagenome</name>
    <dbReference type="NCBI Taxonomy" id="412755"/>
    <lineage>
        <taxon>unclassified sequences</taxon>
        <taxon>metagenomes</taxon>
        <taxon>ecological metagenomes</taxon>
    </lineage>
</organism>
<evidence type="ECO:0000313" key="2">
    <source>
        <dbReference type="EMBL" id="KKM22750.1"/>
    </source>
</evidence>
<name>A0A0F9L558_9ZZZZ</name>
<sequence>MPNGDASNRAAPRKRPRTGFGERGPNPFGDRTMGLVSDFMGRGRPQGRRVGPGPGPGRRVGPPGQGGLVTPGAGGADPIRKALLRSIIQRFSGRGARS</sequence>
<reference evidence="2" key="1">
    <citation type="journal article" date="2015" name="Nature">
        <title>Complex archaea that bridge the gap between prokaryotes and eukaryotes.</title>
        <authorList>
            <person name="Spang A."/>
            <person name="Saw J.H."/>
            <person name="Jorgensen S.L."/>
            <person name="Zaremba-Niedzwiedzka K."/>
            <person name="Martijn J."/>
            <person name="Lind A.E."/>
            <person name="van Eijk R."/>
            <person name="Schleper C."/>
            <person name="Guy L."/>
            <person name="Ettema T.J."/>
        </authorList>
    </citation>
    <scope>NUCLEOTIDE SEQUENCE</scope>
</reference>
<comment type="caution">
    <text evidence="2">The sequence shown here is derived from an EMBL/GenBank/DDBJ whole genome shotgun (WGS) entry which is preliminary data.</text>
</comment>
<dbReference type="AlphaFoldDB" id="A0A0F9L558"/>